<feature type="domain" description="Membrane insertase YidC N-terminal" evidence="16">
    <location>
        <begin position="94"/>
        <end position="368"/>
    </location>
</feature>
<evidence type="ECO:0000256" key="7">
    <source>
        <dbReference type="ARBA" id="ARBA00022927"/>
    </source>
</evidence>
<evidence type="ECO:0000256" key="5">
    <source>
        <dbReference type="ARBA" id="ARBA00022475"/>
    </source>
</evidence>
<evidence type="ECO:0000256" key="1">
    <source>
        <dbReference type="ARBA" id="ARBA00004429"/>
    </source>
</evidence>
<proteinExistence type="inferred from homology"/>
<reference evidence="18" key="1">
    <citation type="journal article" date="2019" name="Int. J. Syst. Evol. Microbiol.">
        <title>The Global Catalogue of Microorganisms (GCM) 10K type strain sequencing project: providing services to taxonomists for standard genome sequencing and annotation.</title>
        <authorList>
            <consortium name="The Broad Institute Genomics Platform"/>
            <consortium name="The Broad Institute Genome Sequencing Center for Infectious Disease"/>
            <person name="Wu L."/>
            <person name="Ma J."/>
        </authorList>
    </citation>
    <scope>NUCLEOTIDE SEQUENCE [LARGE SCALE GENOMIC DNA]</scope>
    <source>
        <strain evidence="18">CGMCC 1.10759</strain>
    </source>
</reference>
<evidence type="ECO:0000256" key="11">
    <source>
        <dbReference type="ARBA" id="ARBA00033245"/>
    </source>
</evidence>
<dbReference type="HAMAP" id="MF_01810">
    <property type="entry name" value="YidC_type1"/>
    <property type="match status" value="1"/>
</dbReference>
<evidence type="ECO:0000256" key="4">
    <source>
        <dbReference type="ARBA" id="ARBA00022448"/>
    </source>
</evidence>
<feature type="transmembrane region" description="Helical" evidence="13">
    <location>
        <begin position="520"/>
        <end position="544"/>
    </location>
</feature>
<evidence type="ECO:0000256" key="13">
    <source>
        <dbReference type="HAMAP-Rule" id="MF_01810"/>
    </source>
</evidence>
<evidence type="ECO:0000256" key="10">
    <source>
        <dbReference type="ARBA" id="ARBA00023186"/>
    </source>
</evidence>
<dbReference type="Pfam" id="PF02096">
    <property type="entry name" value="60KD_IMP"/>
    <property type="match status" value="1"/>
</dbReference>
<comment type="subunit">
    <text evidence="13">Interacts with the Sec translocase complex via SecD. Specifically interacts with transmembrane segments of nascent integral membrane proteins during membrane integration.</text>
</comment>
<evidence type="ECO:0000256" key="8">
    <source>
        <dbReference type="ARBA" id="ARBA00022989"/>
    </source>
</evidence>
<feature type="compositionally biased region" description="Low complexity" evidence="14">
    <location>
        <begin position="34"/>
        <end position="52"/>
    </location>
</feature>
<evidence type="ECO:0000259" key="16">
    <source>
        <dbReference type="Pfam" id="PF14849"/>
    </source>
</evidence>
<evidence type="ECO:0000256" key="12">
    <source>
        <dbReference type="ARBA" id="ARBA00033342"/>
    </source>
</evidence>
<evidence type="ECO:0000256" key="3">
    <source>
        <dbReference type="ARBA" id="ARBA00015325"/>
    </source>
</evidence>
<evidence type="ECO:0000259" key="15">
    <source>
        <dbReference type="Pfam" id="PF02096"/>
    </source>
</evidence>
<dbReference type="InterPro" id="IPR038221">
    <property type="entry name" value="YidC_periplasmic_sf"/>
</dbReference>
<keyword evidence="7 13" id="KW-0653">Protein transport</keyword>
<evidence type="ECO:0000256" key="2">
    <source>
        <dbReference type="ARBA" id="ARBA00010527"/>
    </source>
</evidence>
<keyword evidence="9 13" id="KW-0472">Membrane</keyword>
<organism evidence="17 18">
    <name type="scientific">Steroidobacter flavus</name>
    <dbReference type="NCBI Taxonomy" id="1842136"/>
    <lineage>
        <taxon>Bacteria</taxon>
        <taxon>Pseudomonadati</taxon>
        <taxon>Pseudomonadota</taxon>
        <taxon>Gammaproteobacteria</taxon>
        <taxon>Steroidobacterales</taxon>
        <taxon>Steroidobacteraceae</taxon>
        <taxon>Steroidobacter</taxon>
    </lineage>
</organism>
<dbReference type="RefSeq" id="WP_380597508.1">
    <property type="nucleotide sequence ID" value="NZ_JBHSDU010000003.1"/>
</dbReference>
<dbReference type="NCBIfam" id="NF002352">
    <property type="entry name" value="PRK01318.1-3"/>
    <property type="match status" value="1"/>
</dbReference>
<feature type="transmembrane region" description="Helical" evidence="13">
    <location>
        <begin position="443"/>
        <end position="466"/>
    </location>
</feature>
<accession>A0ABV8SS90</accession>
<dbReference type="InterPro" id="IPR028053">
    <property type="entry name" value="Membr_insert_YidC_N"/>
</dbReference>
<dbReference type="Proteomes" id="UP001595904">
    <property type="component" value="Unassembled WGS sequence"/>
</dbReference>
<dbReference type="InterPro" id="IPR028055">
    <property type="entry name" value="YidC/Oxa/ALB_C"/>
</dbReference>
<evidence type="ECO:0000313" key="18">
    <source>
        <dbReference type="Proteomes" id="UP001595904"/>
    </source>
</evidence>
<feature type="compositionally biased region" description="Low complexity" evidence="14">
    <location>
        <begin position="60"/>
        <end position="78"/>
    </location>
</feature>
<dbReference type="InterPro" id="IPR019998">
    <property type="entry name" value="Membr_insert_YidC"/>
</dbReference>
<feature type="transmembrane region" description="Helical" evidence="13">
    <location>
        <begin position="380"/>
        <end position="400"/>
    </location>
</feature>
<dbReference type="PRINTS" id="PR01900">
    <property type="entry name" value="YIDCPROTEIN"/>
</dbReference>
<keyword evidence="8 13" id="KW-1133">Transmembrane helix</keyword>
<sequence>MDNQRVFIWAALALVLYLNFITWQKDYAPPPAPASAATTQTPSATGTAPAAANDTLPELPSSDATAPPASASGTSAATINESNQETVAGNAAVIRVVTDVLSMDISTRGGELVRADLLKYPVKKNQPDVPVRLFTPNPPLYVARSGLRAADGRAEPTHQVTYQAAASEYKLEAGQQELVVPLTWTDGQGVTVTKTFKFKPGSYQVDLSYDVDNQSGSDYKAASYVQLIRHYEHIERSYFNVETYAYRGPAIFDGKAYRKLKIEDEDDRKFKGDFAGGWMASLQHHFVAAAVPPKDATYDYQLSLDADNDFVLSYRGPLTAVPTGGKHTFNETIFVGPKLQEQLAQAGPRLELVADYGKLTIIAQPLFTVLEFVYGVVGNWGWAIIIVTFLIKLAFYKLTASSGRSMAKMRNLGPRIKQIQERYKDDREQLGRQMMEIYKREKINPLAGCLPILIQIPFFLAFYWVLLESVEMRQAPFLGWITDLSSRDPFFILPILMAGAMFAQFKLQPMPSTDPVQAKIFMFMPLIMSVTMAWFPAGLVLYWLTNTLLSIAQQYRINKLVAAEDKKEKDRS</sequence>
<feature type="region of interest" description="Disordered" evidence="14">
    <location>
        <begin position="30"/>
        <end position="83"/>
    </location>
</feature>
<dbReference type="Gene3D" id="2.70.98.90">
    <property type="match status" value="1"/>
</dbReference>
<comment type="function">
    <text evidence="13">Required for the insertion and/or proper folding and/or complex formation of integral membrane proteins into the membrane. Involved in integration of membrane proteins that insert both dependently and independently of the Sec translocase complex, as well as at least some lipoproteins. Aids folding of multispanning membrane proteins.</text>
</comment>
<keyword evidence="4 13" id="KW-0813">Transport</keyword>
<dbReference type="InterPro" id="IPR001708">
    <property type="entry name" value="YidC/ALB3/OXA1/COX18"/>
</dbReference>
<keyword evidence="5 13" id="KW-1003">Cell membrane</keyword>
<keyword evidence="10 13" id="KW-0143">Chaperone</keyword>
<comment type="similarity">
    <text evidence="2 13">Belongs to the OXA1/ALB3/YidC family. Type 1 subfamily.</text>
</comment>
<dbReference type="PANTHER" id="PTHR12428">
    <property type="entry name" value="OXA1"/>
    <property type="match status" value="1"/>
</dbReference>
<gene>
    <name evidence="13 17" type="primary">yidC</name>
    <name evidence="17" type="ORF">ACFPN2_14025</name>
</gene>
<protein>
    <recommendedName>
        <fullName evidence="3 13">Membrane protein insertase YidC</fullName>
    </recommendedName>
    <alternativeName>
        <fullName evidence="12 13">Foldase YidC</fullName>
    </alternativeName>
    <alternativeName>
        <fullName evidence="11 13">Membrane integrase YidC</fullName>
    </alternativeName>
    <alternativeName>
        <fullName evidence="13">Membrane protein YidC</fullName>
    </alternativeName>
</protein>
<feature type="domain" description="Membrane insertase YidC/Oxa/ALB C-terminal" evidence="15">
    <location>
        <begin position="380"/>
        <end position="559"/>
    </location>
</feature>
<dbReference type="CDD" id="cd20070">
    <property type="entry name" value="5TM_YidC_Alb3"/>
    <property type="match status" value="1"/>
</dbReference>
<dbReference type="EMBL" id="JBHSDU010000003">
    <property type="protein sequence ID" value="MFC4310205.1"/>
    <property type="molecule type" value="Genomic_DNA"/>
</dbReference>
<comment type="subcellular location">
    <subcellularLocation>
        <location evidence="1">Cell inner membrane</location>
        <topology evidence="1">Multi-pass membrane protein</topology>
    </subcellularLocation>
    <subcellularLocation>
        <location evidence="13">Cell membrane</location>
        <topology evidence="13">Multi-pass membrane protein</topology>
    </subcellularLocation>
</comment>
<dbReference type="Pfam" id="PF14849">
    <property type="entry name" value="YidC_periplas"/>
    <property type="match status" value="1"/>
</dbReference>
<keyword evidence="18" id="KW-1185">Reference proteome</keyword>
<dbReference type="CDD" id="cd19961">
    <property type="entry name" value="EcYidC-like_peri"/>
    <property type="match status" value="1"/>
</dbReference>
<name>A0ABV8SS90_9GAMM</name>
<feature type="transmembrane region" description="Helical" evidence="13">
    <location>
        <begin position="490"/>
        <end position="508"/>
    </location>
</feature>
<evidence type="ECO:0000256" key="14">
    <source>
        <dbReference type="SAM" id="MobiDB-lite"/>
    </source>
</evidence>
<dbReference type="NCBIfam" id="TIGR03593">
    <property type="entry name" value="yidC_nterm"/>
    <property type="match status" value="1"/>
</dbReference>
<evidence type="ECO:0000256" key="6">
    <source>
        <dbReference type="ARBA" id="ARBA00022692"/>
    </source>
</evidence>
<evidence type="ECO:0000313" key="17">
    <source>
        <dbReference type="EMBL" id="MFC4310205.1"/>
    </source>
</evidence>
<keyword evidence="6 13" id="KW-0812">Transmembrane</keyword>
<dbReference type="PANTHER" id="PTHR12428:SF65">
    <property type="entry name" value="CYTOCHROME C OXIDASE ASSEMBLY PROTEIN COX18, MITOCHONDRIAL"/>
    <property type="match status" value="1"/>
</dbReference>
<dbReference type="NCBIfam" id="TIGR03592">
    <property type="entry name" value="yidC_oxa1_cterm"/>
    <property type="match status" value="1"/>
</dbReference>
<dbReference type="InterPro" id="IPR047196">
    <property type="entry name" value="YidC_ALB_C"/>
</dbReference>
<evidence type="ECO:0000256" key="9">
    <source>
        <dbReference type="ARBA" id="ARBA00023136"/>
    </source>
</evidence>
<dbReference type="PRINTS" id="PR00701">
    <property type="entry name" value="60KDINNERMP"/>
</dbReference>
<comment type="caution">
    <text evidence="17">The sequence shown here is derived from an EMBL/GenBank/DDBJ whole genome shotgun (WGS) entry which is preliminary data.</text>
</comment>